<feature type="transmembrane region" description="Helical" evidence="3">
    <location>
        <begin position="43"/>
        <end position="68"/>
    </location>
</feature>
<proteinExistence type="inferred from homology"/>
<comment type="similarity">
    <text evidence="2">Belongs to the major facilitator superfamily. Monocarboxylate porter (TC 2.A.1.13) family.</text>
</comment>
<name>A0A9P3GQC5_9APHY</name>
<keyword evidence="3" id="KW-0812">Transmembrane</keyword>
<dbReference type="InterPro" id="IPR036259">
    <property type="entry name" value="MFS_trans_sf"/>
</dbReference>
<reference evidence="4 5" key="1">
    <citation type="submission" date="2021-08" db="EMBL/GenBank/DDBJ databases">
        <title>Draft Genome Sequence of Phanerochaete sordida strain YK-624.</title>
        <authorList>
            <person name="Mori T."/>
            <person name="Dohra H."/>
            <person name="Suzuki T."/>
            <person name="Kawagishi H."/>
            <person name="Hirai H."/>
        </authorList>
    </citation>
    <scope>NUCLEOTIDE SEQUENCE [LARGE SCALE GENOMIC DNA]</scope>
    <source>
        <strain evidence="4 5">YK-624</strain>
    </source>
</reference>
<dbReference type="AlphaFoldDB" id="A0A9P3GQC5"/>
<feature type="transmembrane region" description="Helical" evidence="3">
    <location>
        <begin position="204"/>
        <end position="223"/>
    </location>
</feature>
<keyword evidence="3" id="KW-0472">Membrane</keyword>
<dbReference type="InterPro" id="IPR011701">
    <property type="entry name" value="MFS"/>
</dbReference>
<feature type="transmembrane region" description="Helical" evidence="3">
    <location>
        <begin position="317"/>
        <end position="337"/>
    </location>
</feature>
<sequence length="469" mass="50551">MRPEIDYPSSVDLSEKPCPDTVDISTQADFAPADRGFSAWSTLLSSCILGLFVWGLPNSAGALLAAYLEDPVYASQPHASSNLPLIGTLCTGIMYCSGVVIYPSLHYDLRLRRVYIWVGVGICFLSLLGPSFATNVTLLIALQGVAFAIGASLVYCPVISYMSEWWVERLGLANGIGVAGDNSGGVLFPIVMPALIKHFGIQNTVRIYAIALAIFLVPAAFFMKPRLPEAPADRSIAAPSPKPRDHSWMRDRRLWFFVAMNTFQGLAYFVPLTWLPTFATSLGLNESQASLTLTLSNAASILAGCSTGWLSDRYNIWALAFSTLLLTSVATFALWGIASFTYAGLLAYSIAYGLTAGCWSSMWSGFVRPISGDDLSLATTIFSILLFTRGLGNIVSTPVSTALQHAKIIPTYLRDSHELHLGLTVDDGQYALVIVYAGTCFAIAAAIAALGWSLDCRTSTRDIEAKSQA</sequence>
<dbReference type="SUPFAM" id="SSF103473">
    <property type="entry name" value="MFS general substrate transporter"/>
    <property type="match status" value="1"/>
</dbReference>
<comment type="subcellular location">
    <subcellularLocation>
        <location evidence="1">Membrane</location>
        <topology evidence="1">Multi-pass membrane protein</topology>
    </subcellularLocation>
</comment>
<feature type="transmembrane region" description="Helical" evidence="3">
    <location>
        <begin position="138"/>
        <end position="158"/>
    </location>
</feature>
<evidence type="ECO:0000256" key="2">
    <source>
        <dbReference type="ARBA" id="ARBA00006727"/>
    </source>
</evidence>
<dbReference type="Gene3D" id="1.20.1250.20">
    <property type="entry name" value="MFS general substrate transporter like domains"/>
    <property type="match status" value="1"/>
</dbReference>
<dbReference type="PANTHER" id="PTHR11360:SF287">
    <property type="entry name" value="MFS MONOCARBOXYLATE TRANSPORTER"/>
    <property type="match status" value="1"/>
</dbReference>
<organism evidence="4 5">
    <name type="scientific">Phanerochaete sordida</name>
    <dbReference type="NCBI Taxonomy" id="48140"/>
    <lineage>
        <taxon>Eukaryota</taxon>
        <taxon>Fungi</taxon>
        <taxon>Dikarya</taxon>
        <taxon>Basidiomycota</taxon>
        <taxon>Agaricomycotina</taxon>
        <taxon>Agaricomycetes</taxon>
        <taxon>Polyporales</taxon>
        <taxon>Phanerochaetaceae</taxon>
        <taxon>Phanerochaete</taxon>
    </lineage>
</organism>
<feature type="transmembrane region" description="Helical" evidence="3">
    <location>
        <begin position="114"/>
        <end position="132"/>
    </location>
</feature>
<dbReference type="EMBL" id="BPQB01000073">
    <property type="protein sequence ID" value="GJE97534.1"/>
    <property type="molecule type" value="Genomic_DNA"/>
</dbReference>
<feature type="transmembrane region" description="Helical" evidence="3">
    <location>
        <begin position="254"/>
        <end position="277"/>
    </location>
</feature>
<evidence type="ECO:0000313" key="5">
    <source>
        <dbReference type="Proteomes" id="UP000703269"/>
    </source>
</evidence>
<evidence type="ECO:0000256" key="1">
    <source>
        <dbReference type="ARBA" id="ARBA00004141"/>
    </source>
</evidence>
<dbReference type="InterPro" id="IPR050327">
    <property type="entry name" value="Proton-linked_MCT"/>
</dbReference>
<accession>A0A9P3GQC5</accession>
<keyword evidence="3" id="KW-1133">Transmembrane helix</keyword>
<evidence type="ECO:0000256" key="3">
    <source>
        <dbReference type="SAM" id="Phobius"/>
    </source>
</evidence>
<dbReference type="Proteomes" id="UP000703269">
    <property type="component" value="Unassembled WGS sequence"/>
</dbReference>
<feature type="transmembrane region" description="Helical" evidence="3">
    <location>
        <begin position="430"/>
        <end position="452"/>
    </location>
</feature>
<dbReference type="GO" id="GO:0022857">
    <property type="term" value="F:transmembrane transporter activity"/>
    <property type="evidence" value="ECO:0007669"/>
    <property type="project" value="InterPro"/>
</dbReference>
<protein>
    <submittedName>
        <fullName evidence="4">MFS general substrate transporter</fullName>
    </submittedName>
</protein>
<comment type="caution">
    <text evidence="4">The sequence shown here is derived from an EMBL/GenBank/DDBJ whole genome shotgun (WGS) entry which is preliminary data.</text>
</comment>
<gene>
    <name evidence="4" type="ORF">PsYK624_137550</name>
</gene>
<feature type="transmembrane region" description="Helical" evidence="3">
    <location>
        <begin position="343"/>
        <end position="363"/>
    </location>
</feature>
<dbReference type="OrthoDB" id="2213137at2759"/>
<dbReference type="GO" id="GO:0016020">
    <property type="term" value="C:membrane"/>
    <property type="evidence" value="ECO:0007669"/>
    <property type="project" value="UniProtKB-SubCell"/>
</dbReference>
<dbReference type="PANTHER" id="PTHR11360">
    <property type="entry name" value="MONOCARBOXYLATE TRANSPORTER"/>
    <property type="match status" value="1"/>
</dbReference>
<feature type="transmembrane region" description="Helical" evidence="3">
    <location>
        <begin position="83"/>
        <end position="102"/>
    </location>
</feature>
<evidence type="ECO:0000313" key="4">
    <source>
        <dbReference type="EMBL" id="GJE97534.1"/>
    </source>
</evidence>
<keyword evidence="5" id="KW-1185">Reference proteome</keyword>
<feature type="transmembrane region" description="Helical" evidence="3">
    <location>
        <begin position="170"/>
        <end position="192"/>
    </location>
</feature>
<dbReference type="Pfam" id="PF07690">
    <property type="entry name" value="MFS_1"/>
    <property type="match status" value="1"/>
</dbReference>